<organism evidence="2 3">
    <name type="scientific">Liparis tanakae</name>
    <name type="common">Tanaka's snailfish</name>
    <dbReference type="NCBI Taxonomy" id="230148"/>
    <lineage>
        <taxon>Eukaryota</taxon>
        <taxon>Metazoa</taxon>
        <taxon>Chordata</taxon>
        <taxon>Craniata</taxon>
        <taxon>Vertebrata</taxon>
        <taxon>Euteleostomi</taxon>
        <taxon>Actinopterygii</taxon>
        <taxon>Neopterygii</taxon>
        <taxon>Teleostei</taxon>
        <taxon>Neoteleostei</taxon>
        <taxon>Acanthomorphata</taxon>
        <taxon>Eupercaria</taxon>
        <taxon>Perciformes</taxon>
        <taxon>Cottioidei</taxon>
        <taxon>Cottales</taxon>
        <taxon>Liparidae</taxon>
        <taxon>Liparis</taxon>
    </lineage>
</organism>
<reference evidence="2 3" key="1">
    <citation type="submission" date="2019-03" db="EMBL/GenBank/DDBJ databases">
        <title>First draft genome of Liparis tanakae, snailfish: a comprehensive survey of snailfish specific genes.</title>
        <authorList>
            <person name="Kim W."/>
            <person name="Song I."/>
            <person name="Jeong J.-H."/>
            <person name="Kim D."/>
            <person name="Kim S."/>
            <person name="Ryu S."/>
            <person name="Song J.Y."/>
            <person name="Lee S.K."/>
        </authorList>
    </citation>
    <scope>NUCLEOTIDE SEQUENCE [LARGE SCALE GENOMIC DNA]</scope>
    <source>
        <tissue evidence="2">Muscle</tissue>
    </source>
</reference>
<proteinExistence type="predicted"/>
<dbReference type="EMBL" id="SRLO01000299">
    <property type="protein sequence ID" value="TNN62190.1"/>
    <property type="molecule type" value="Genomic_DNA"/>
</dbReference>
<evidence type="ECO:0000313" key="3">
    <source>
        <dbReference type="Proteomes" id="UP000314294"/>
    </source>
</evidence>
<feature type="region of interest" description="Disordered" evidence="1">
    <location>
        <begin position="1"/>
        <end position="127"/>
    </location>
</feature>
<comment type="caution">
    <text evidence="2">The sequence shown here is derived from an EMBL/GenBank/DDBJ whole genome shotgun (WGS) entry which is preliminary data.</text>
</comment>
<evidence type="ECO:0000313" key="2">
    <source>
        <dbReference type="EMBL" id="TNN62190.1"/>
    </source>
</evidence>
<feature type="compositionally biased region" description="Polar residues" evidence="1">
    <location>
        <begin position="61"/>
        <end position="75"/>
    </location>
</feature>
<dbReference type="Proteomes" id="UP000314294">
    <property type="component" value="Unassembled WGS sequence"/>
</dbReference>
<keyword evidence="3" id="KW-1185">Reference proteome</keyword>
<name>A0A4Z2H9J9_9TELE</name>
<feature type="compositionally biased region" description="Basic and acidic residues" evidence="1">
    <location>
        <begin position="92"/>
        <end position="104"/>
    </location>
</feature>
<dbReference type="AlphaFoldDB" id="A0A4Z2H9J9"/>
<accession>A0A4Z2H9J9</accession>
<protein>
    <submittedName>
        <fullName evidence="2">Uncharacterized protein</fullName>
    </submittedName>
</protein>
<evidence type="ECO:0000256" key="1">
    <source>
        <dbReference type="SAM" id="MobiDB-lite"/>
    </source>
</evidence>
<sequence>MPATARGSARPAELGAIDAGPGVDEPTPGPALAQPEHSGMRSFCKKTQQSNGAPHVRGHQRLSSPQQSEKSSVTVTAAVHGRGGGAGGFHHGHLDAVEKRRERGPVSAGADDDSGMGGVISPYCSVA</sequence>
<gene>
    <name evidence="2" type="ORF">EYF80_027570</name>
</gene>